<feature type="region of interest" description="Disordered" evidence="2">
    <location>
        <begin position="225"/>
        <end position="278"/>
    </location>
</feature>
<organism evidence="4 5">
    <name type="scientific">Necator americanus</name>
    <name type="common">Human hookworm</name>
    <dbReference type="NCBI Taxonomy" id="51031"/>
    <lineage>
        <taxon>Eukaryota</taxon>
        <taxon>Metazoa</taxon>
        <taxon>Ecdysozoa</taxon>
        <taxon>Nematoda</taxon>
        <taxon>Chromadorea</taxon>
        <taxon>Rhabditida</taxon>
        <taxon>Rhabditina</taxon>
        <taxon>Rhabditomorpha</taxon>
        <taxon>Strongyloidea</taxon>
        <taxon>Ancylostomatidae</taxon>
        <taxon>Bunostominae</taxon>
        <taxon>Necator</taxon>
    </lineage>
</organism>
<dbReference type="PANTHER" id="PTHR11480:SF91">
    <property type="entry name" value="SAPOSIN B-TYPE DOMAIN-CONTAINING PROTEIN"/>
    <property type="match status" value="1"/>
</dbReference>
<dbReference type="InterPro" id="IPR011001">
    <property type="entry name" value="Saposin-like"/>
</dbReference>
<keyword evidence="5" id="KW-1185">Reference proteome</keyword>
<comment type="caution">
    <text evidence="4">The sequence shown here is derived from an EMBL/GenBank/DDBJ whole genome shotgun (WGS) entry which is preliminary data.</text>
</comment>
<protein>
    <recommendedName>
        <fullName evidence="3">Saposin B-type domain-containing protein</fullName>
    </recommendedName>
</protein>
<dbReference type="Proteomes" id="UP001303046">
    <property type="component" value="Unassembled WGS sequence"/>
</dbReference>
<gene>
    <name evidence="4" type="primary">Necator_chrIV.g15553</name>
    <name evidence="4" type="ORF">RB195_002258</name>
</gene>
<evidence type="ECO:0000256" key="2">
    <source>
        <dbReference type="SAM" id="MobiDB-lite"/>
    </source>
</evidence>
<sequence>MARTREPAVVLSDSAKKEMIRRAYKTVVCVSMNNWCAASSRNVRVFTWHIRWTRNAGESGYSTSVKRCLVESLLPFLTLSETLNHLPHTPPTDQEENVASSNMHILVVVASFIGAASAYFGWSGSNDYNFLDERTATPVPSPSNLACFFCSQLLSVTKHRVGLSQNQLRAVLHDKCRVLPIVLKEQCFAFVETSLPEIYFSLNYDFSTKDICVRLSLCEEDNPFAVAGTPPEDPSTISTASPRVGGDEHSAETTTSGIHRKKARQDRADRKNTDQNSKNEEKRITCAFCERMLENAKNYAVTAKTDINSFASTACSKLPKGRYSDHCHQLADKKIAELAKFVDQQVIEALWCAELNQC</sequence>
<dbReference type="SUPFAM" id="SSF47862">
    <property type="entry name" value="Saposin"/>
    <property type="match status" value="2"/>
</dbReference>
<reference evidence="4 5" key="1">
    <citation type="submission" date="2023-08" db="EMBL/GenBank/DDBJ databases">
        <title>A Necator americanus chromosomal reference genome.</title>
        <authorList>
            <person name="Ilik V."/>
            <person name="Petrzelkova K.J."/>
            <person name="Pardy F."/>
            <person name="Fuh T."/>
            <person name="Niatou-Singa F.S."/>
            <person name="Gouil Q."/>
            <person name="Baker L."/>
            <person name="Ritchie M.E."/>
            <person name="Jex A.R."/>
            <person name="Gazzola D."/>
            <person name="Li H."/>
            <person name="Toshio Fujiwara R."/>
            <person name="Zhan B."/>
            <person name="Aroian R.V."/>
            <person name="Pafco B."/>
            <person name="Schwarz E.M."/>
        </authorList>
    </citation>
    <scope>NUCLEOTIDE SEQUENCE [LARGE SCALE GENOMIC DNA]</scope>
    <source>
        <strain evidence="4 5">Aroian</strain>
        <tissue evidence="4">Whole animal</tissue>
    </source>
</reference>
<name>A0ABR1DIX0_NECAM</name>
<dbReference type="Gene3D" id="1.10.225.10">
    <property type="entry name" value="Saposin-like"/>
    <property type="match status" value="2"/>
</dbReference>
<dbReference type="EMBL" id="JAVFWL010000004">
    <property type="protein sequence ID" value="KAK6750153.1"/>
    <property type="molecule type" value="Genomic_DNA"/>
</dbReference>
<dbReference type="InterPro" id="IPR051428">
    <property type="entry name" value="Sphingo_Act-Surfact_Prot"/>
</dbReference>
<dbReference type="SMART" id="SM00741">
    <property type="entry name" value="SapB"/>
    <property type="match status" value="2"/>
</dbReference>
<evidence type="ECO:0000256" key="1">
    <source>
        <dbReference type="ARBA" id="ARBA00023157"/>
    </source>
</evidence>
<feature type="compositionally biased region" description="Basic and acidic residues" evidence="2">
    <location>
        <begin position="265"/>
        <end position="278"/>
    </location>
</feature>
<evidence type="ECO:0000313" key="4">
    <source>
        <dbReference type="EMBL" id="KAK6750153.1"/>
    </source>
</evidence>
<evidence type="ECO:0000259" key="3">
    <source>
        <dbReference type="PROSITE" id="PS50015"/>
    </source>
</evidence>
<feature type="domain" description="Saposin B-type" evidence="3">
    <location>
        <begin position="143"/>
        <end position="222"/>
    </location>
</feature>
<feature type="domain" description="Saposin B-type" evidence="3">
    <location>
        <begin position="282"/>
        <end position="358"/>
    </location>
</feature>
<dbReference type="InterPro" id="IPR008139">
    <property type="entry name" value="SaposinB_dom"/>
</dbReference>
<proteinExistence type="predicted"/>
<keyword evidence="1" id="KW-1015">Disulfide bond</keyword>
<dbReference type="PANTHER" id="PTHR11480">
    <property type="entry name" value="SAPOSIN-RELATED"/>
    <property type="match status" value="1"/>
</dbReference>
<evidence type="ECO:0000313" key="5">
    <source>
        <dbReference type="Proteomes" id="UP001303046"/>
    </source>
</evidence>
<dbReference type="PROSITE" id="PS50015">
    <property type="entry name" value="SAP_B"/>
    <property type="match status" value="2"/>
</dbReference>
<accession>A0ABR1DIX0</accession>